<feature type="non-terminal residue" evidence="2">
    <location>
        <position position="102"/>
    </location>
</feature>
<dbReference type="EMBL" id="JACEIK010005036">
    <property type="protein sequence ID" value="MCE0480565.1"/>
    <property type="molecule type" value="Genomic_DNA"/>
</dbReference>
<sequence length="102" mass="11630">MKSHTVIRLAIVGPWWLFTGVGVERKIRGRKIEVELECSPAGSGEKRSRWWDFGWFLGAIFVVLVAGFCDCSRRLWGFVVVSGQRGEEKRKMRVVMATSGRK</sequence>
<keyword evidence="1" id="KW-0472">Membrane</keyword>
<accession>A0ABS8VKS0</accession>
<keyword evidence="1" id="KW-1133">Transmembrane helix</keyword>
<feature type="transmembrane region" description="Helical" evidence="1">
    <location>
        <begin position="50"/>
        <end position="68"/>
    </location>
</feature>
<evidence type="ECO:0000256" key="1">
    <source>
        <dbReference type="SAM" id="Phobius"/>
    </source>
</evidence>
<comment type="caution">
    <text evidence="2">The sequence shown here is derived from an EMBL/GenBank/DDBJ whole genome shotgun (WGS) entry which is preliminary data.</text>
</comment>
<protein>
    <recommendedName>
        <fullName evidence="4">Transmembrane protein</fullName>
    </recommendedName>
</protein>
<evidence type="ECO:0000313" key="2">
    <source>
        <dbReference type="EMBL" id="MCE0480565.1"/>
    </source>
</evidence>
<evidence type="ECO:0000313" key="3">
    <source>
        <dbReference type="Proteomes" id="UP000823775"/>
    </source>
</evidence>
<proteinExistence type="predicted"/>
<gene>
    <name evidence="2" type="ORF">HAX54_037534</name>
</gene>
<reference evidence="2 3" key="1">
    <citation type="journal article" date="2021" name="BMC Genomics">
        <title>Datura genome reveals duplications of psychoactive alkaloid biosynthetic genes and high mutation rate following tissue culture.</title>
        <authorList>
            <person name="Rajewski A."/>
            <person name="Carter-House D."/>
            <person name="Stajich J."/>
            <person name="Litt A."/>
        </authorList>
    </citation>
    <scope>NUCLEOTIDE SEQUENCE [LARGE SCALE GENOMIC DNA]</scope>
    <source>
        <strain evidence="2">AR-01</strain>
    </source>
</reference>
<keyword evidence="1" id="KW-0812">Transmembrane</keyword>
<keyword evidence="3" id="KW-1185">Reference proteome</keyword>
<dbReference type="Proteomes" id="UP000823775">
    <property type="component" value="Unassembled WGS sequence"/>
</dbReference>
<organism evidence="2 3">
    <name type="scientific">Datura stramonium</name>
    <name type="common">Jimsonweed</name>
    <name type="synonym">Common thornapple</name>
    <dbReference type="NCBI Taxonomy" id="4076"/>
    <lineage>
        <taxon>Eukaryota</taxon>
        <taxon>Viridiplantae</taxon>
        <taxon>Streptophyta</taxon>
        <taxon>Embryophyta</taxon>
        <taxon>Tracheophyta</taxon>
        <taxon>Spermatophyta</taxon>
        <taxon>Magnoliopsida</taxon>
        <taxon>eudicotyledons</taxon>
        <taxon>Gunneridae</taxon>
        <taxon>Pentapetalae</taxon>
        <taxon>asterids</taxon>
        <taxon>lamiids</taxon>
        <taxon>Solanales</taxon>
        <taxon>Solanaceae</taxon>
        <taxon>Solanoideae</taxon>
        <taxon>Datureae</taxon>
        <taxon>Datura</taxon>
    </lineage>
</organism>
<name>A0ABS8VKS0_DATST</name>
<evidence type="ECO:0008006" key="4">
    <source>
        <dbReference type="Google" id="ProtNLM"/>
    </source>
</evidence>